<feature type="domain" description="5'-Nucleotidase C-terminal" evidence="5">
    <location>
        <begin position="479"/>
        <end position="619"/>
    </location>
</feature>
<keyword evidence="7" id="KW-1185">Reference proteome</keyword>
<dbReference type="RefSeq" id="WP_380716291.1">
    <property type="nucleotide sequence ID" value="NZ_JBHSGI010000002.1"/>
</dbReference>
<evidence type="ECO:0000313" key="7">
    <source>
        <dbReference type="Proteomes" id="UP001595973"/>
    </source>
</evidence>
<organism evidence="6 7">
    <name type="scientific">Seohaeicola nanhaiensis</name>
    <dbReference type="NCBI Taxonomy" id="1387282"/>
    <lineage>
        <taxon>Bacteria</taxon>
        <taxon>Pseudomonadati</taxon>
        <taxon>Pseudomonadota</taxon>
        <taxon>Alphaproteobacteria</taxon>
        <taxon>Rhodobacterales</taxon>
        <taxon>Roseobacteraceae</taxon>
        <taxon>Seohaeicola</taxon>
    </lineage>
</organism>
<evidence type="ECO:0000256" key="2">
    <source>
        <dbReference type="RuleBase" id="RU362119"/>
    </source>
</evidence>
<dbReference type="Pfam" id="PF00149">
    <property type="entry name" value="Metallophos"/>
    <property type="match status" value="1"/>
</dbReference>
<name>A0ABV9KCW5_9RHOB</name>
<gene>
    <name evidence="6" type="ORF">ACFO5X_05755</name>
</gene>
<keyword evidence="1" id="KW-0732">Signal</keyword>
<evidence type="ECO:0000256" key="3">
    <source>
        <dbReference type="SAM" id="MobiDB-lite"/>
    </source>
</evidence>
<dbReference type="SUPFAM" id="SSF56300">
    <property type="entry name" value="Metallo-dependent phosphatases"/>
    <property type="match status" value="1"/>
</dbReference>
<evidence type="ECO:0000259" key="5">
    <source>
        <dbReference type="Pfam" id="PF02872"/>
    </source>
</evidence>
<dbReference type="InterPro" id="IPR036907">
    <property type="entry name" value="5'-Nucleotdase_C_sf"/>
</dbReference>
<feature type="region of interest" description="Disordered" evidence="3">
    <location>
        <begin position="87"/>
        <end position="111"/>
    </location>
</feature>
<feature type="domain" description="Calcineurin-like phosphoesterase" evidence="4">
    <location>
        <begin position="115"/>
        <end position="345"/>
    </location>
</feature>
<evidence type="ECO:0000256" key="1">
    <source>
        <dbReference type="ARBA" id="ARBA00022729"/>
    </source>
</evidence>
<comment type="caution">
    <text evidence="6">The sequence shown here is derived from an EMBL/GenBank/DDBJ whole genome shotgun (WGS) entry which is preliminary data.</text>
</comment>
<dbReference type="Proteomes" id="UP001595973">
    <property type="component" value="Unassembled WGS sequence"/>
</dbReference>
<keyword evidence="2" id="KW-0378">Hydrolase</keyword>
<evidence type="ECO:0000259" key="4">
    <source>
        <dbReference type="Pfam" id="PF00149"/>
    </source>
</evidence>
<comment type="similarity">
    <text evidence="2">Belongs to the 5'-nucleotidase family.</text>
</comment>
<protein>
    <submittedName>
        <fullName evidence="6">5'-nucleotidase C-terminal domain-containing protein</fullName>
    </submittedName>
</protein>
<dbReference type="InterPro" id="IPR008334">
    <property type="entry name" value="5'-Nucleotdase_C"/>
</dbReference>
<dbReference type="InterPro" id="IPR004843">
    <property type="entry name" value="Calcineurin-like_PHP"/>
</dbReference>
<dbReference type="SUPFAM" id="SSF55816">
    <property type="entry name" value="5'-nucleotidase (syn. UDP-sugar hydrolase), C-terminal domain"/>
    <property type="match status" value="1"/>
</dbReference>
<dbReference type="PANTHER" id="PTHR11575:SF6">
    <property type="entry name" value="2',3'-CYCLIC-NUCLEOTIDE 2'-PHOSPHODIESTERASE_3'-NUCLEOTIDASE"/>
    <property type="match status" value="1"/>
</dbReference>
<dbReference type="EMBL" id="JBHSGI010000002">
    <property type="protein sequence ID" value="MFC4668052.1"/>
    <property type="molecule type" value="Genomic_DNA"/>
</dbReference>
<dbReference type="PANTHER" id="PTHR11575">
    <property type="entry name" value="5'-NUCLEOTIDASE-RELATED"/>
    <property type="match status" value="1"/>
</dbReference>
<dbReference type="Gene3D" id="3.90.780.10">
    <property type="entry name" value="5'-Nucleotidase, C-terminal domain"/>
    <property type="match status" value="1"/>
</dbReference>
<evidence type="ECO:0000313" key="6">
    <source>
        <dbReference type="EMBL" id="MFC4668052.1"/>
    </source>
</evidence>
<dbReference type="PRINTS" id="PR01607">
    <property type="entry name" value="APYRASEFAMLY"/>
</dbReference>
<reference evidence="7" key="1">
    <citation type="journal article" date="2019" name="Int. J. Syst. Evol. Microbiol.">
        <title>The Global Catalogue of Microorganisms (GCM) 10K type strain sequencing project: providing services to taxonomists for standard genome sequencing and annotation.</title>
        <authorList>
            <consortium name="The Broad Institute Genomics Platform"/>
            <consortium name="The Broad Institute Genome Sequencing Center for Infectious Disease"/>
            <person name="Wu L."/>
            <person name="Ma J."/>
        </authorList>
    </citation>
    <scope>NUCLEOTIDE SEQUENCE [LARGE SCALE GENOMIC DNA]</scope>
    <source>
        <strain evidence="7">CGMCC 4.7283</strain>
    </source>
</reference>
<dbReference type="Pfam" id="PF02872">
    <property type="entry name" value="5_nucleotid_C"/>
    <property type="match status" value="1"/>
</dbReference>
<proteinExistence type="inferred from homology"/>
<dbReference type="Gene3D" id="3.60.21.10">
    <property type="match status" value="1"/>
</dbReference>
<keyword evidence="2" id="KW-0547">Nucleotide-binding</keyword>
<accession>A0ABV9KCW5</accession>
<dbReference type="InterPro" id="IPR006179">
    <property type="entry name" value="5_nucleotidase/apyrase"/>
</dbReference>
<dbReference type="InterPro" id="IPR029052">
    <property type="entry name" value="Metallo-depent_PP-like"/>
</dbReference>
<sequence length="703" mass="73776">MGQGGGQRGGVVPDLGCAVQTGAAECYLFRRPHACLSATVWPLAWHRPRDNSIPAAFCFCVPDVTQIGTRPAGASAVRNARRRRLGDSLSAMSGNRQQPLPGRDPAPSGGVARLRLLSTTDLHMQLTSFDHATGRRGAGPGLARTATLIDRARAQAERDGALCLLFDNGDALQGGALGELAATRPEAPHPMMRAFAHLGYDALGLGNHDFDAGTDWLSNVLAQAPCPVICTNLRGAEGFAPFAVLERAVRVDDRVVILRVGVLSMVPPQTVMWNAHRLSPRVSAEDMLEAARAVLPALADCDVIVALAHSGLGAASPLPGAENAARALSRLSGIDAVIAGHTHECLSRRGGPVAGAPVVMAGANGSHLGVIDLVLRSEGSGRWRRAKAQVAVRAAGPEVPEDPGVVALMEDDNAAAQALMARPVGHTEAPLHSYFTFFAPDRALAIVAAAQAAALSPFLAGRQEAMLPLLSAVAPGRFGARAGPSSYTDIPAGPIALRHLIDLQAFANDLHAVVVTGAQLADWIEHSAGVFHRIQTGSRDAALLDPALPGHDFDVLHGVTYQIDLSRPSRFHPDGRLRKSGGRRVTALHHAGRAVAPDQRFVVALNSFRSAGGGNFAALRGAQRIALPWVPLRDALRDYLAGRLARDPLADAPPPWRFAPMPGTRVCVPTGPGAGTYLDELAGRGVEVGGLDKAGFLRLFVPL</sequence>